<comment type="caution">
    <text evidence="3">The sequence shown here is derived from an EMBL/GenBank/DDBJ whole genome shotgun (WGS) entry which is preliminary data.</text>
</comment>
<reference evidence="4" key="1">
    <citation type="journal article" date="2019" name="Int. J. Syst. Evol. Microbiol.">
        <title>The Global Catalogue of Microorganisms (GCM) 10K type strain sequencing project: providing services to taxonomists for standard genome sequencing and annotation.</title>
        <authorList>
            <consortium name="The Broad Institute Genomics Platform"/>
            <consortium name="The Broad Institute Genome Sequencing Center for Infectious Disease"/>
            <person name="Wu L."/>
            <person name="Ma J."/>
        </authorList>
    </citation>
    <scope>NUCLEOTIDE SEQUENCE [LARGE SCALE GENOMIC DNA]</scope>
    <source>
        <strain evidence="4">CCUG 53252</strain>
    </source>
</reference>
<dbReference type="PANTHER" id="PTHR36151:SF3">
    <property type="entry name" value="ER-BOUND OXYGENASE MPAB_MPAB'_RUBBER OXYGENASE CATALYTIC DOMAIN-CONTAINING PROTEIN"/>
    <property type="match status" value="1"/>
</dbReference>
<protein>
    <submittedName>
        <fullName evidence="3">Oxygenase MpaB family protein</fullName>
        <ecNumber evidence="3">1.-.-.-</ecNumber>
    </submittedName>
</protein>
<evidence type="ECO:0000259" key="2">
    <source>
        <dbReference type="Pfam" id="PF09995"/>
    </source>
</evidence>
<dbReference type="Pfam" id="PF09995">
    <property type="entry name" value="MPAB_Lcp_cat"/>
    <property type="match status" value="1"/>
</dbReference>
<evidence type="ECO:0000313" key="3">
    <source>
        <dbReference type="EMBL" id="MFC3849853.1"/>
    </source>
</evidence>
<sequence length="301" mass="34322">MAVDTNAAGHRAPDLPGAPASRSPRRIAGAIARRNGAGREYRALADFIGESGIYAGAGATVIYQLALYGVGKGVAEHSTTTDRPLDRLRTTMQYVYAVSLGTEEEKRKIVRLVNKAHVPVRSERHGYTAFDPELQLWVGATLVRNTRWFRDWIWGPENAAAEENLYREAQIFGNALQVKEEMWPGDFESFEEYWDDMLDNRISTDPEIVRYVHRLVGGRDAPWPVRLLMPLNAFITTGILDRRVRDLFELPWSPVDERRFRLLMKTVAFVYRLVPAPLRTVPARLYMADLRRRFKGGKHVI</sequence>
<name>A0ABV7ZQ08_9CORY</name>
<proteinExistence type="predicted"/>
<gene>
    <name evidence="3" type="ORF">ACFORJ_06695</name>
</gene>
<feature type="domain" description="ER-bound oxygenase mpaB/mpaB'/Rubber oxygenase catalytic" evidence="2">
    <location>
        <begin position="51"/>
        <end position="268"/>
    </location>
</feature>
<dbReference type="EC" id="1.-.-.-" evidence="3"/>
<organism evidence="3 4">
    <name type="scientific">Corynebacterium hansenii</name>
    <dbReference type="NCBI Taxonomy" id="394964"/>
    <lineage>
        <taxon>Bacteria</taxon>
        <taxon>Bacillati</taxon>
        <taxon>Actinomycetota</taxon>
        <taxon>Actinomycetes</taxon>
        <taxon>Mycobacteriales</taxon>
        <taxon>Corynebacteriaceae</taxon>
        <taxon>Corynebacterium</taxon>
    </lineage>
</organism>
<keyword evidence="3" id="KW-0560">Oxidoreductase</keyword>
<dbReference type="InterPro" id="IPR018713">
    <property type="entry name" value="MPAB/Lcp_cat_dom"/>
</dbReference>
<evidence type="ECO:0000256" key="1">
    <source>
        <dbReference type="SAM" id="MobiDB-lite"/>
    </source>
</evidence>
<dbReference type="PANTHER" id="PTHR36151">
    <property type="entry name" value="BLR2777 PROTEIN"/>
    <property type="match status" value="1"/>
</dbReference>
<accession>A0ABV7ZQ08</accession>
<dbReference type="RefSeq" id="WP_082144378.1">
    <property type="nucleotide sequence ID" value="NZ_CP047211.1"/>
</dbReference>
<feature type="region of interest" description="Disordered" evidence="1">
    <location>
        <begin position="1"/>
        <end position="24"/>
    </location>
</feature>
<evidence type="ECO:0000313" key="4">
    <source>
        <dbReference type="Proteomes" id="UP001595751"/>
    </source>
</evidence>
<dbReference type="EMBL" id="JBHRZN010000002">
    <property type="protein sequence ID" value="MFC3849853.1"/>
    <property type="molecule type" value="Genomic_DNA"/>
</dbReference>
<dbReference type="GO" id="GO:0016491">
    <property type="term" value="F:oxidoreductase activity"/>
    <property type="evidence" value="ECO:0007669"/>
    <property type="project" value="UniProtKB-KW"/>
</dbReference>
<dbReference type="Proteomes" id="UP001595751">
    <property type="component" value="Unassembled WGS sequence"/>
</dbReference>
<keyword evidence="4" id="KW-1185">Reference proteome</keyword>